<evidence type="ECO:0000256" key="1">
    <source>
        <dbReference type="ARBA" id="ARBA00004370"/>
    </source>
</evidence>
<keyword evidence="2" id="KW-1134">Transmembrane beta strand</keyword>
<dbReference type="Proteomes" id="UP001241110">
    <property type="component" value="Unassembled WGS sequence"/>
</dbReference>
<evidence type="ECO:0000313" key="8">
    <source>
        <dbReference type="Proteomes" id="UP001241110"/>
    </source>
</evidence>
<dbReference type="PANTHER" id="PTHR12815">
    <property type="entry name" value="SORTING AND ASSEMBLY MACHINERY SAMM50 PROTEIN FAMILY MEMBER"/>
    <property type="match status" value="1"/>
</dbReference>
<gene>
    <name evidence="7" type="ORF">QNI16_10910</name>
</gene>
<dbReference type="EMBL" id="JASJOS010000004">
    <property type="protein sequence ID" value="MDJ1480993.1"/>
    <property type="molecule type" value="Genomic_DNA"/>
</dbReference>
<feature type="domain" description="Bacterial surface antigen (D15)" evidence="6">
    <location>
        <begin position="106"/>
        <end position="373"/>
    </location>
</feature>
<evidence type="ECO:0000256" key="2">
    <source>
        <dbReference type="ARBA" id="ARBA00022452"/>
    </source>
</evidence>
<evidence type="ECO:0000313" key="7">
    <source>
        <dbReference type="EMBL" id="MDJ1480993.1"/>
    </source>
</evidence>
<dbReference type="PANTHER" id="PTHR12815:SF18">
    <property type="entry name" value="SORTING AND ASSEMBLY MACHINERY COMPONENT 50 HOMOLOG"/>
    <property type="match status" value="1"/>
</dbReference>
<dbReference type="Pfam" id="PF01103">
    <property type="entry name" value="Omp85"/>
    <property type="match status" value="1"/>
</dbReference>
<comment type="subcellular location">
    <subcellularLocation>
        <location evidence="1">Membrane</location>
    </subcellularLocation>
</comment>
<evidence type="ECO:0000256" key="5">
    <source>
        <dbReference type="SAM" id="SignalP"/>
    </source>
</evidence>
<dbReference type="InterPro" id="IPR000184">
    <property type="entry name" value="Bac_surfAg_D15"/>
</dbReference>
<sequence length="373" mass="43631">MIRSHCHWCSFFFIYLFATSTIIAQNQQDIKNPTDSLPSRRSLLIFPVIARSIETDWAFGAAGSFTFRPNRKDTSSRTSNIQGLGLYSLNKQLVIALNGTTYFANERYILNQQVSYSYFPDSFWGIGPNTPESNKESYIFKQYYIYPHLQRRIGRRFFLGMLYEYQRLLEVDYKKGGILDREEIPGKNGYQISGVGFSFTWDSRNHAFVPDKGELLQIQFNHFNEALGSDYRYTNYMVDLRKFIKVYRKQVLALQLYGFFNDGVEVPLRSLASLGGYNSMRGYYDGRYRDRNQFVFQTEYRFPIYWRFGGVVFGSTGNVTHRFKDISLSHLKYSYGLGLRFQLNRSEKLNLRLDYGIGQDSSRGLYFQLAEAF</sequence>
<organism evidence="7 8">
    <name type="scientific">Xanthocytophaga flava</name>
    <dbReference type="NCBI Taxonomy" id="3048013"/>
    <lineage>
        <taxon>Bacteria</taxon>
        <taxon>Pseudomonadati</taxon>
        <taxon>Bacteroidota</taxon>
        <taxon>Cytophagia</taxon>
        <taxon>Cytophagales</taxon>
        <taxon>Rhodocytophagaceae</taxon>
        <taxon>Xanthocytophaga</taxon>
    </lineage>
</organism>
<comment type="caution">
    <text evidence="7">The sequence shown here is derived from an EMBL/GenBank/DDBJ whole genome shotgun (WGS) entry which is preliminary data.</text>
</comment>
<protein>
    <submittedName>
        <fullName evidence="7">BamA/TamA family outer membrane protein</fullName>
    </submittedName>
</protein>
<dbReference type="AlphaFoldDB" id="A0AAE3U8A5"/>
<feature type="signal peptide" evidence="5">
    <location>
        <begin position="1"/>
        <end position="24"/>
    </location>
</feature>
<evidence type="ECO:0000256" key="3">
    <source>
        <dbReference type="ARBA" id="ARBA00022692"/>
    </source>
</evidence>
<keyword evidence="5" id="KW-0732">Signal</keyword>
<dbReference type="RefSeq" id="WP_313978208.1">
    <property type="nucleotide sequence ID" value="NZ_JASJOS010000004.1"/>
</dbReference>
<name>A0AAE3U8A5_9BACT</name>
<feature type="chain" id="PRO_5042254513" evidence="5">
    <location>
        <begin position="25"/>
        <end position="373"/>
    </location>
</feature>
<accession>A0AAE3U8A5</accession>
<reference evidence="7" key="1">
    <citation type="submission" date="2023-05" db="EMBL/GenBank/DDBJ databases">
        <authorList>
            <person name="Zhang X."/>
        </authorList>
    </citation>
    <scope>NUCLEOTIDE SEQUENCE</scope>
    <source>
        <strain evidence="7">YF14B1</strain>
    </source>
</reference>
<keyword evidence="3" id="KW-0812">Transmembrane</keyword>
<proteinExistence type="predicted"/>
<dbReference type="GO" id="GO:0019867">
    <property type="term" value="C:outer membrane"/>
    <property type="evidence" value="ECO:0007669"/>
    <property type="project" value="InterPro"/>
</dbReference>
<dbReference type="Gene3D" id="2.40.160.50">
    <property type="entry name" value="membrane protein fhac: a member of the omp85/tpsb transporter family"/>
    <property type="match status" value="1"/>
</dbReference>
<keyword evidence="4" id="KW-0472">Membrane</keyword>
<evidence type="ECO:0000259" key="6">
    <source>
        <dbReference type="Pfam" id="PF01103"/>
    </source>
</evidence>
<evidence type="ECO:0000256" key="4">
    <source>
        <dbReference type="ARBA" id="ARBA00023136"/>
    </source>
</evidence>
<dbReference type="InterPro" id="IPR039910">
    <property type="entry name" value="D15-like"/>
</dbReference>